<organism evidence="5 6">
    <name type="scientific">Gemmobacter fulvus</name>
    <dbReference type="NCBI Taxonomy" id="2840474"/>
    <lineage>
        <taxon>Bacteria</taxon>
        <taxon>Pseudomonadati</taxon>
        <taxon>Pseudomonadota</taxon>
        <taxon>Alphaproteobacteria</taxon>
        <taxon>Rhodobacterales</taxon>
        <taxon>Paracoccaceae</taxon>
        <taxon>Gemmobacter</taxon>
    </lineage>
</organism>
<proteinExistence type="inferred from homology"/>
<dbReference type="Pfam" id="PF03328">
    <property type="entry name" value="HpcH_HpaI"/>
    <property type="match status" value="1"/>
</dbReference>
<dbReference type="PANTHER" id="PTHR30502">
    <property type="entry name" value="2-KETO-3-DEOXY-L-RHAMNONATE ALDOLASE"/>
    <property type="match status" value="1"/>
</dbReference>
<accession>A0A975S2P1</accession>
<name>A0A975S2P1_9RHOB</name>
<comment type="similarity">
    <text evidence="1">Belongs to the HpcH/HpaI aldolase family.</text>
</comment>
<dbReference type="InterPro" id="IPR040442">
    <property type="entry name" value="Pyrv_kinase-like_dom_sf"/>
</dbReference>
<dbReference type="AlphaFoldDB" id="A0A975S2P1"/>
<dbReference type="GO" id="GO:0016832">
    <property type="term" value="F:aldehyde-lyase activity"/>
    <property type="evidence" value="ECO:0007669"/>
    <property type="project" value="TreeGrafter"/>
</dbReference>
<evidence type="ECO:0000259" key="4">
    <source>
        <dbReference type="Pfam" id="PF03328"/>
    </source>
</evidence>
<dbReference type="InterPro" id="IPR005000">
    <property type="entry name" value="Aldolase/citrate-lyase_domain"/>
</dbReference>
<keyword evidence="6" id="KW-1185">Reference proteome</keyword>
<keyword evidence="3" id="KW-0456">Lyase</keyword>
<evidence type="ECO:0000313" key="6">
    <source>
        <dbReference type="Proteomes" id="UP000679352"/>
    </source>
</evidence>
<dbReference type="Gene3D" id="3.20.20.60">
    <property type="entry name" value="Phosphoenolpyruvate-binding domains"/>
    <property type="match status" value="1"/>
</dbReference>
<keyword evidence="2" id="KW-0479">Metal-binding</keyword>
<dbReference type="Proteomes" id="UP000679352">
    <property type="component" value="Plasmid p1"/>
</dbReference>
<dbReference type="GO" id="GO:0005737">
    <property type="term" value="C:cytoplasm"/>
    <property type="evidence" value="ECO:0007669"/>
    <property type="project" value="TreeGrafter"/>
</dbReference>
<gene>
    <name evidence="5" type="ORF">KM031_17015</name>
</gene>
<reference evidence="5" key="1">
    <citation type="submission" date="2021-06" db="EMBL/GenBank/DDBJ databases">
        <authorList>
            <person name="Lee C.-S."/>
            <person name="Jin L."/>
        </authorList>
    </citation>
    <scope>NUCLEOTIDE SEQUENCE</scope>
    <source>
        <strain evidence="5">Con5</strain>
        <plasmid evidence="5">p1</plasmid>
    </source>
</reference>
<geneLocation type="plasmid" evidence="5 6">
    <name>p1</name>
</geneLocation>
<dbReference type="PANTHER" id="PTHR30502:SF0">
    <property type="entry name" value="PHOSPHOENOLPYRUVATE CARBOXYLASE FAMILY PROTEIN"/>
    <property type="match status" value="1"/>
</dbReference>
<keyword evidence="5" id="KW-0614">Plasmid</keyword>
<dbReference type="RefSeq" id="WP_215505308.1">
    <property type="nucleotide sequence ID" value="NZ_CP076362.1"/>
</dbReference>
<evidence type="ECO:0000256" key="3">
    <source>
        <dbReference type="ARBA" id="ARBA00023239"/>
    </source>
</evidence>
<evidence type="ECO:0000256" key="2">
    <source>
        <dbReference type="ARBA" id="ARBA00022723"/>
    </source>
</evidence>
<dbReference type="SUPFAM" id="SSF51621">
    <property type="entry name" value="Phosphoenolpyruvate/pyruvate domain"/>
    <property type="match status" value="1"/>
</dbReference>
<dbReference type="EMBL" id="CP076362">
    <property type="protein sequence ID" value="QWK92404.1"/>
    <property type="molecule type" value="Genomic_DNA"/>
</dbReference>
<feature type="domain" description="HpcH/HpaI aldolase/citrate lyase" evidence="4">
    <location>
        <begin position="15"/>
        <end position="237"/>
    </location>
</feature>
<protein>
    <submittedName>
        <fullName evidence="5">Aldolase</fullName>
    </submittedName>
</protein>
<evidence type="ECO:0000313" key="5">
    <source>
        <dbReference type="EMBL" id="QWK92404.1"/>
    </source>
</evidence>
<dbReference type="InterPro" id="IPR015813">
    <property type="entry name" value="Pyrv/PenolPyrv_kinase-like_dom"/>
</dbReference>
<dbReference type="GO" id="GO:0046872">
    <property type="term" value="F:metal ion binding"/>
    <property type="evidence" value="ECO:0007669"/>
    <property type="project" value="UniProtKB-KW"/>
</dbReference>
<dbReference type="KEGG" id="gfu:KM031_17015"/>
<sequence>MTDLRARILRGDRLVGCFLKTPSPQVAELLGLAGLDFIVADQEHAPVDLATLDLIALAGRAVGLPVLIRASHGAAPAIWPALDIGCTGVMVPHVRTAEEAGQVADAVKYARGQRGFSPSGRAGGYGTVPAADYRRQADAASVILTQIEDAAALAQLDAIAAVPEVDVLFVGPADLALSLGCAPDAPALEAAILQVAEAARRAGKAAGLFVTDAAQIGPWAARGISVFVCGSDQGLLMQGARRLMATGRAG</sequence>
<dbReference type="InterPro" id="IPR050251">
    <property type="entry name" value="HpcH-HpaI_aldolase"/>
</dbReference>
<evidence type="ECO:0000256" key="1">
    <source>
        <dbReference type="ARBA" id="ARBA00005568"/>
    </source>
</evidence>